<proteinExistence type="predicted"/>
<reference evidence="1 2" key="1">
    <citation type="journal article" date="2021" name="Arch. Microbiol.">
        <title>Thalassobius aquimarinus sp. nov., isolated from the Sea of Japan seashore.</title>
        <authorList>
            <person name="Kurilenko V.V."/>
            <person name="Romanenko L.A."/>
            <person name="Chernysheva N.Y."/>
            <person name="Velansky P.V."/>
            <person name="Tekutyeva L.A."/>
            <person name="Isaeva M.P."/>
            <person name="Mikhailov V.V."/>
        </authorList>
    </citation>
    <scope>NUCLEOTIDE SEQUENCE [LARGE SCALE GENOMIC DNA]</scope>
    <source>
        <strain evidence="1 2">KMM 8518</strain>
    </source>
</reference>
<evidence type="ECO:0000313" key="2">
    <source>
        <dbReference type="Proteomes" id="UP001195941"/>
    </source>
</evidence>
<dbReference type="Proteomes" id="UP001195941">
    <property type="component" value="Unassembled WGS sequence"/>
</dbReference>
<dbReference type="EMBL" id="JADMKU010000003">
    <property type="protein sequence ID" value="MBR9650332.1"/>
    <property type="molecule type" value="Genomic_DNA"/>
</dbReference>
<dbReference type="Gene3D" id="3.20.20.80">
    <property type="entry name" value="Glycosidases"/>
    <property type="match status" value="1"/>
</dbReference>
<evidence type="ECO:0000313" key="1">
    <source>
        <dbReference type="EMBL" id="MBR9650332.1"/>
    </source>
</evidence>
<gene>
    <name evidence="1" type="ORF">IT775_04225</name>
</gene>
<comment type="caution">
    <text evidence="1">The sequence shown here is derived from an EMBL/GenBank/DDBJ whole genome shotgun (WGS) entry which is preliminary data.</text>
</comment>
<sequence length="381" mass="41533">MTRHSMYLYPWDLRDEGAQIVADRLRAAGIDSITLATSYHSGKFLRPHSPKGKVYFPEAGTVYFPPNAARYGRLASQRAQLAESYDALHELACHAPDLKVTAWTVGLHNSRLGKANPELTAQTVYGDPLINSLCPAQPEVQHYLIALCADTAAQEGVREIALETPGWQAFRHGHHHEFELIELHNAVQTMLGTCFCPACRKGVGEHGLDMGRLAQDTVTQLDRFFATGAVPGTDPATDPDWQALHEWRAGVVADLVAEIRATLPNAVKLAVIPTTQTPNSLCWIEGSDLSRLAAAADRLELPAYQCGVEAIENDAAEARNAAGAEADLGFILRPTFPHLTDAADVARAVQALRRLNPASVSFYNYGHFRLQSLDWIAAALA</sequence>
<keyword evidence="2" id="KW-1185">Reference proteome</keyword>
<name>A0ABS5HN83_9RHOB</name>
<protein>
    <submittedName>
        <fullName evidence="1">Uncharacterized protein</fullName>
    </submittedName>
</protein>
<organism evidence="1 2">
    <name type="scientific">Thalassovita aquimarina</name>
    <dbReference type="NCBI Taxonomy" id="2785917"/>
    <lineage>
        <taxon>Bacteria</taxon>
        <taxon>Pseudomonadati</taxon>
        <taxon>Pseudomonadota</taxon>
        <taxon>Alphaproteobacteria</taxon>
        <taxon>Rhodobacterales</taxon>
        <taxon>Roseobacteraceae</taxon>
        <taxon>Thalassovita</taxon>
    </lineage>
</organism>
<accession>A0ABS5HN83</accession>
<dbReference type="RefSeq" id="WP_212699852.1">
    <property type="nucleotide sequence ID" value="NZ_JADMKU010000003.1"/>
</dbReference>